<evidence type="ECO:0000256" key="6">
    <source>
        <dbReference type="ARBA" id="ARBA00050776"/>
    </source>
</evidence>
<name>A0A1M6ACQ7_9CLOT</name>
<dbReference type="InterPro" id="IPR016454">
    <property type="entry name" value="Cysteine_dSase"/>
</dbReference>
<dbReference type="SUPFAM" id="SSF53383">
    <property type="entry name" value="PLP-dependent transferases"/>
    <property type="match status" value="1"/>
</dbReference>
<dbReference type="PIRSF" id="PIRSF005572">
    <property type="entry name" value="NifS"/>
    <property type="match status" value="1"/>
</dbReference>
<dbReference type="NCBIfam" id="TIGR01979">
    <property type="entry name" value="sufS"/>
    <property type="match status" value="1"/>
</dbReference>
<keyword evidence="9" id="KW-1185">Reference proteome</keyword>
<dbReference type="Proteomes" id="UP000184310">
    <property type="component" value="Unassembled WGS sequence"/>
</dbReference>
<keyword evidence="4" id="KW-0808">Transferase</keyword>
<comment type="cofactor">
    <cofactor evidence="1">
        <name>pyridoxal 5'-phosphate</name>
        <dbReference type="ChEBI" id="CHEBI:597326"/>
    </cofactor>
</comment>
<dbReference type="InterPro" id="IPR015424">
    <property type="entry name" value="PyrdxlP-dep_Trfase"/>
</dbReference>
<evidence type="ECO:0000256" key="3">
    <source>
        <dbReference type="ARBA" id="ARBA00012239"/>
    </source>
</evidence>
<dbReference type="PANTHER" id="PTHR43586">
    <property type="entry name" value="CYSTEINE DESULFURASE"/>
    <property type="match status" value="1"/>
</dbReference>
<dbReference type="Pfam" id="PF00266">
    <property type="entry name" value="Aminotran_5"/>
    <property type="match status" value="1"/>
</dbReference>
<protein>
    <recommendedName>
        <fullName evidence="3">cysteine desulfurase</fullName>
        <ecNumber evidence="3">2.8.1.7</ecNumber>
    </recommendedName>
</protein>
<evidence type="ECO:0000256" key="2">
    <source>
        <dbReference type="ARBA" id="ARBA00010447"/>
    </source>
</evidence>
<dbReference type="STRING" id="1121302.SAMN02745163_00048"/>
<dbReference type="PANTHER" id="PTHR43586:SF8">
    <property type="entry name" value="CYSTEINE DESULFURASE 1, CHLOROPLASTIC"/>
    <property type="match status" value="1"/>
</dbReference>
<dbReference type="EC" id="2.8.1.7" evidence="3"/>
<organism evidence="8 9">
    <name type="scientific">Clostridium cavendishii DSM 21758</name>
    <dbReference type="NCBI Taxonomy" id="1121302"/>
    <lineage>
        <taxon>Bacteria</taxon>
        <taxon>Bacillati</taxon>
        <taxon>Bacillota</taxon>
        <taxon>Clostridia</taxon>
        <taxon>Eubacteriales</taxon>
        <taxon>Clostridiaceae</taxon>
        <taxon>Clostridium</taxon>
    </lineage>
</organism>
<dbReference type="CDD" id="cd06453">
    <property type="entry name" value="SufS_like"/>
    <property type="match status" value="1"/>
</dbReference>
<dbReference type="OrthoDB" id="9804366at2"/>
<evidence type="ECO:0000313" key="8">
    <source>
        <dbReference type="EMBL" id="SHI34207.1"/>
    </source>
</evidence>
<evidence type="ECO:0000256" key="1">
    <source>
        <dbReference type="ARBA" id="ARBA00001933"/>
    </source>
</evidence>
<comment type="catalytic activity">
    <reaction evidence="6">
        <text>(sulfur carrier)-H + L-cysteine = (sulfur carrier)-SH + L-alanine</text>
        <dbReference type="Rhea" id="RHEA:43892"/>
        <dbReference type="Rhea" id="RHEA-COMP:14737"/>
        <dbReference type="Rhea" id="RHEA-COMP:14739"/>
        <dbReference type="ChEBI" id="CHEBI:29917"/>
        <dbReference type="ChEBI" id="CHEBI:35235"/>
        <dbReference type="ChEBI" id="CHEBI:57972"/>
        <dbReference type="ChEBI" id="CHEBI:64428"/>
        <dbReference type="EC" id="2.8.1.7"/>
    </reaction>
</comment>
<dbReference type="GO" id="GO:0031071">
    <property type="term" value="F:cysteine desulfurase activity"/>
    <property type="evidence" value="ECO:0007669"/>
    <property type="project" value="UniProtKB-EC"/>
</dbReference>
<dbReference type="Gene3D" id="3.40.640.10">
    <property type="entry name" value="Type I PLP-dependent aspartate aminotransferase-like (Major domain)"/>
    <property type="match status" value="1"/>
</dbReference>
<reference evidence="8 9" key="1">
    <citation type="submission" date="2016-11" db="EMBL/GenBank/DDBJ databases">
        <authorList>
            <person name="Jaros S."/>
            <person name="Januszkiewicz K."/>
            <person name="Wedrychowicz H."/>
        </authorList>
    </citation>
    <scope>NUCLEOTIDE SEQUENCE [LARGE SCALE GENOMIC DNA]</scope>
    <source>
        <strain evidence="8 9">DSM 21758</strain>
    </source>
</reference>
<dbReference type="RefSeq" id="WP_072984106.1">
    <property type="nucleotide sequence ID" value="NZ_FQZB01000003.1"/>
</dbReference>
<accession>A0A1M6ACQ7</accession>
<evidence type="ECO:0000256" key="5">
    <source>
        <dbReference type="ARBA" id="ARBA00022898"/>
    </source>
</evidence>
<evidence type="ECO:0000313" key="9">
    <source>
        <dbReference type="Proteomes" id="UP000184310"/>
    </source>
</evidence>
<dbReference type="InterPro" id="IPR015421">
    <property type="entry name" value="PyrdxlP-dep_Trfase_major"/>
</dbReference>
<keyword evidence="5" id="KW-0663">Pyridoxal phosphate</keyword>
<dbReference type="InterPro" id="IPR010970">
    <property type="entry name" value="Cys_dSase_SufS"/>
</dbReference>
<gene>
    <name evidence="8" type="ORF">SAMN02745163_00048</name>
</gene>
<dbReference type="AlphaFoldDB" id="A0A1M6ACQ7"/>
<proteinExistence type="inferred from homology"/>
<dbReference type="InterPro" id="IPR015422">
    <property type="entry name" value="PyrdxlP-dep_Trfase_small"/>
</dbReference>
<comment type="similarity">
    <text evidence="2">Belongs to the class-V pyridoxal-phosphate-dependent aminotransferase family. Csd subfamily.</text>
</comment>
<evidence type="ECO:0000259" key="7">
    <source>
        <dbReference type="Pfam" id="PF00266"/>
    </source>
</evidence>
<dbReference type="GO" id="GO:0006534">
    <property type="term" value="P:cysteine metabolic process"/>
    <property type="evidence" value="ECO:0007669"/>
    <property type="project" value="InterPro"/>
</dbReference>
<sequence length="408" mass="45779">MFKNLINEFPILNQKVNNQRLVYLDSGATTQKPNSVVSSLENYYNSINANPHRGAYCLSTAATEAFENSREKVKNFINANSSKEIIFTKGATEALNLVAYSYGMHCVNEDDEILVAISEHHSNLIPWQQVAKIKNAKLKFLYLNDNLEIDEEEYKSKINENTKILAIAHISNVTGAINPIKDLINYAHKFNTKVVVDAAQSIAHHKVDVTDLDADFLVFSGHKMFAPMGIGILYGKEELLESMPPFLYGGDMVEYVYEQETTFDELPHKFEGGTQNVEGAIGLSKAIDFINELGINNIEIYEKEIVDYATEKLENLGFLNLYRPKGNNHSSVLSFSVEGIHPHDLASILDSKSICVRSGNHCAQPLMRYLGINSTCRASFSIYNSKEDVDALIEALIYSRRLFGYGHE</sequence>
<dbReference type="EMBL" id="FQZB01000003">
    <property type="protein sequence ID" value="SHI34207.1"/>
    <property type="molecule type" value="Genomic_DNA"/>
</dbReference>
<dbReference type="InterPro" id="IPR000192">
    <property type="entry name" value="Aminotrans_V_dom"/>
</dbReference>
<dbReference type="GO" id="GO:0030170">
    <property type="term" value="F:pyridoxal phosphate binding"/>
    <property type="evidence" value="ECO:0007669"/>
    <property type="project" value="InterPro"/>
</dbReference>
<feature type="domain" description="Aminotransferase class V" evidence="7">
    <location>
        <begin position="22"/>
        <end position="392"/>
    </location>
</feature>
<dbReference type="Gene3D" id="3.90.1150.10">
    <property type="entry name" value="Aspartate Aminotransferase, domain 1"/>
    <property type="match status" value="1"/>
</dbReference>
<evidence type="ECO:0000256" key="4">
    <source>
        <dbReference type="ARBA" id="ARBA00022679"/>
    </source>
</evidence>